<name>A0A133UMG6_9EURY</name>
<keyword evidence="2" id="KW-1185">Reference proteome</keyword>
<proteinExistence type="predicted"/>
<sequence>MEIIGLSKLKTIIQISFRRTPDRSEVRITLRKWFTRKMQNQKVSGEYIDAFCGQRDEEIGELERENQVETEIYLLKKIWGTNTNQKSFISRYL</sequence>
<reference evidence="1 2" key="1">
    <citation type="journal article" date="2016" name="Sci. Rep.">
        <title>Metabolic traits of an uncultured archaeal lineage -MSBL1- from brine pools of the Red Sea.</title>
        <authorList>
            <person name="Mwirichia R."/>
            <person name="Alam I."/>
            <person name="Rashid M."/>
            <person name="Vinu M."/>
            <person name="Ba-Alawi W."/>
            <person name="Anthony Kamau A."/>
            <person name="Kamanda Ngugi D."/>
            <person name="Goker M."/>
            <person name="Klenk H.P."/>
            <person name="Bajic V."/>
            <person name="Stingl U."/>
        </authorList>
    </citation>
    <scope>NUCLEOTIDE SEQUENCE [LARGE SCALE GENOMIC DNA]</scope>
    <source>
        <strain evidence="1">SCGC-AAA259E19</strain>
    </source>
</reference>
<evidence type="ECO:0000313" key="1">
    <source>
        <dbReference type="EMBL" id="KXA95329.1"/>
    </source>
</evidence>
<accession>A0A133UMG6</accession>
<dbReference type="AlphaFoldDB" id="A0A133UMG6"/>
<dbReference type="EMBL" id="LHXO01000018">
    <property type="protein sequence ID" value="KXA95329.1"/>
    <property type="molecule type" value="Genomic_DNA"/>
</dbReference>
<dbReference type="Proteomes" id="UP000070284">
    <property type="component" value="Unassembled WGS sequence"/>
</dbReference>
<evidence type="ECO:0000313" key="2">
    <source>
        <dbReference type="Proteomes" id="UP000070284"/>
    </source>
</evidence>
<organism evidence="1 2">
    <name type="scientific">candidate division MSBL1 archaeon SCGC-AAA259E19</name>
    <dbReference type="NCBI Taxonomy" id="1698264"/>
    <lineage>
        <taxon>Archaea</taxon>
        <taxon>Methanobacteriati</taxon>
        <taxon>Methanobacteriota</taxon>
        <taxon>candidate division MSBL1</taxon>
    </lineage>
</organism>
<comment type="caution">
    <text evidence="1">The sequence shown here is derived from an EMBL/GenBank/DDBJ whole genome shotgun (WGS) entry which is preliminary data.</text>
</comment>
<gene>
    <name evidence="1" type="ORF">AKJ65_02055</name>
</gene>
<protein>
    <submittedName>
        <fullName evidence="1">Uncharacterized protein</fullName>
    </submittedName>
</protein>